<gene>
    <name evidence="2" type="ORF">AVEN_78817_1</name>
</gene>
<evidence type="ECO:0000256" key="1">
    <source>
        <dbReference type="SAM" id="MobiDB-lite"/>
    </source>
</evidence>
<dbReference type="Proteomes" id="UP000499080">
    <property type="component" value="Unassembled WGS sequence"/>
</dbReference>
<organism evidence="2 3">
    <name type="scientific">Araneus ventricosus</name>
    <name type="common">Orbweaver spider</name>
    <name type="synonym">Epeira ventricosa</name>
    <dbReference type="NCBI Taxonomy" id="182803"/>
    <lineage>
        <taxon>Eukaryota</taxon>
        <taxon>Metazoa</taxon>
        <taxon>Ecdysozoa</taxon>
        <taxon>Arthropoda</taxon>
        <taxon>Chelicerata</taxon>
        <taxon>Arachnida</taxon>
        <taxon>Araneae</taxon>
        <taxon>Araneomorphae</taxon>
        <taxon>Entelegynae</taxon>
        <taxon>Araneoidea</taxon>
        <taxon>Araneidae</taxon>
        <taxon>Araneus</taxon>
    </lineage>
</organism>
<proteinExistence type="predicted"/>
<reference evidence="2 3" key="1">
    <citation type="journal article" date="2019" name="Sci. Rep.">
        <title>Orb-weaving spider Araneus ventricosus genome elucidates the spidroin gene catalogue.</title>
        <authorList>
            <person name="Kono N."/>
            <person name="Nakamura H."/>
            <person name="Ohtoshi R."/>
            <person name="Moran D.A.P."/>
            <person name="Shinohara A."/>
            <person name="Yoshida Y."/>
            <person name="Fujiwara M."/>
            <person name="Mori M."/>
            <person name="Tomita M."/>
            <person name="Arakawa K."/>
        </authorList>
    </citation>
    <scope>NUCLEOTIDE SEQUENCE [LARGE SCALE GENOMIC DNA]</scope>
</reference>
<dbReference type="AlphaFoldDB" id="A0A4Y2PI79"/>
<protein>
    <submittedName>
        <fullName evidence="2">Uncharacterized protein</fullName>
    </submittedName>
</protein>
<accession>A0A4Y2PI79</accession>
<name>A0A4Y2PI79_ARAVE</name>
<evidence type="ECO:0000313" key="3">
    <source>
        <dbReference type="Proteomes" id="UP000499080"/>
    </source>
</evidence>
<comment type="caution">
    <text evidence="2">The sequence shown here is derived from an EMBL/GenBank/DDBJ whole genome shotgun (WGS) entry which is preliminary data.</text>
</comment>
<dbReference type="EMBL" id="BGPR01132741">
    <property type="protein sequence ID" value="GBN49746.1"/>
    <property type="molecule type" value="Genomic_DNA"/>
</dbReference>
<feature type="compositionally biased region" description="Polar residues" evidence="1">
    <location>
        <begin position="7"/>
        <end position="27"/>
    </location>
</feature>
<keyword evidence="3" id="KW-1185">Reference proteome</keyword>
<sequence>MEEHARPSSSENLLSENIKNTSLSLPCSDTKPVSLPSPSQMPSTKNEKIILPSAFICLFPPISKASLSPSVKTSDKAPDLYLKEPIARNIFPLKSKAFNSAQTRKVTIPSTFMCLFPPVSEVNLSPSTKD</sequence>
<evidence type="ECO:0000313" key="2">
    <source>
        <dbReference type="EMBL" id="GBN49746.1"/>
    </source>
</evidence>
<feature type="region of interest" description="Disordered" evidence="1">
    <location>
        <begin position="1"/>
        <end position="44"/>
    </location>
</feature>